<protein>
    <recommendedName>
        <fullName evidence="2">Serpin domain-containing protein</fullName>
    </recommendedName>
</protein>
<name>A0ABQ3T4N2_9ACTN</name>
<dbReference type="RefSeq" id="WP_202197817.1">
    <property type="nucleotide sequence ID" value="NZ_BAAATO010000004.1"/>
</dbReference>
<evidence type="ECO:0000256" key="1">
    <source>
        <dbReference type="RuleBase" id="RU000411"/>
    </source>
</evidence>
<dbReference type="SUPFAM" id="SSF56574">
    <property type="entry name" value="Serpins"/>
    <property type="match status" value="2"/>
</dbReference>
<keyword evidence="4" id="KW-1185">Reference proteome</keyword>
<dbReference type="PANTHER" id="PTHR11461:SF211">
    <property type="entry name" value="GH10112P-RELATED"/>
    <property type="match status" value="1"/>
</dbReference>
<reference evidence="4" key="1">
    <citation type="submission" date="2023-07" db="EMBL/GenBank/DDBJ databases">
        <title>Whole genome shotgun sequence of Streptomyces spororaveus NBRC 15456.</title>
        <authorList>
            <person name="Komaki H."/>
            <person name="Tamura T."/>
        </authorList>
    </citation>
    <scope>NUCLEOTIDE SEQUENCE [LARGE SCALE GENOMIC DNA]</scope>
    <source>
        <strain evidence="4">NBRC 15456</strain>
    </source>
</reference>
<dbReference type="InterPro" id="IPR000215">
    <property type="entry name" value="Serpin_fam"/>
</dbReference>
<evidence type="ECO:0000313" key="3">
    <source>
        <dbReference type="EMBL" id="GHI75358.1"/>
    </source>
</evidence>
<accession>A0ABQ3T4N2</accession>
<dbReference type="Gene3D" id="3.30.497.10">
    <property type="entry name" value="Antithrombin, subunit I, domain 2"/>
    <property type="match status" value="2"/>
</dbReference>
<dbReference type="Proteomes" id="UP000608522">
    <property type="component" value="Unassembled WGS sequence"/>
</dbReference>
<dbReference type="SMART" id="SM00093">
    <property type="entry name" value="SERPIN"/>
    <property type="match status" value="1"/>
</dbReference>
<dbReference type="PANTHER" id="PTHR11461">
    <property type="entry name" value="SERINE PROTEASE INHIBITOR, SERPIN"/>
    <property type="match status" value="1"/>
</dbReference>
<dbReference type="InterPro" id="IPR036186">
    <property type="entry name" value="Serpin_sf"/>
</dbReference>
<dbReference type="InterPro" id="IPR023796">
    <property type="entry name" value="Serpin_dom"/>
</dbReference>
<dbReference type="InterPro" id="IPR042178">
    <property type="entry name" value="Serpin_sf_1"/>
</dbReference>
<comment type="caution">
    <text evidence="3">The sequence shown here is derived from an EMBL/GenBank/DDBJ whole genome shotgun (WGS) entry which is preliminary data.</text>
</comment>
<proteinExistence type="inferred from homology"/>
<sequence>MKTETVRAVNRLTGHWAAQALARDTGTVFAASGVWPLLALLADGASGPARAELAQALDIPADAAAGAARELLAALAGVRGLRAATGLWTAAGLPLEEDWSSRLPAGARGTLTGVPFADERALDAWAAERTGGLIEHVPVTWPGDSCLVLASALALRVRWAEPFRETPLAMAEGPWARRVLRRLSRSTRALDGVRVADGPAGPVTVLEVAGTEDVDVHLLLGEPGAPSRSVLRTGLAAVTGAAASLPGSELPDGTPGPGLTIRTEDSPYPVDLLTVHAVAFSLSADHDLLDHAPLFGLDTATDADRGHFRGISSEPLAIGSARQSAMARFHATGFEAAAVTSVVGRFGGAARPPANRRVRRADVRFDRPFGFLAVHRASRLVLAAGWVTDPDGAVEGGRHVGARRPAPRSR</sequence>
<dbReference type="EMBL" id="BNED01000005">
    <property type="protein sequence ID" value="GHI75358.1"/>
    <property type="molecule type" value="Genomic_DNA"/>
</dbReference>
<gene>
    <name evidence="3" type="ORF">Sspor_09190</name>
</gene>
<organism evidence="3 4">
    <name type="scientific">Streptomyces spororaveus</name>
    <dbReference type="NCBI Taxonomy" id="284039"/>
    <lineage>
        <taxon>Bacteria</taxon>
        <taxon>Bacillati</taxon>
        <taxon>Actinomycetota</taxon>
        <taxon>Actinomycetes</taxon>
        <taxon>Kitasatosporales</taxon>
        <taxon>Streptomycetaceae</taxon>
        <taxon>Streptomyces</taxon>
    </lineage>
</organism>
<evidence type="ECO:0000313" key="4">
    <source>
        <dbReference type="Proteomes" id="UP000608522"/>
    </source>
</evidence>
<comment type="similarity">
    <text evidence="1">Belongs to the serpin family.</text>
</comment>
<dbReference type="Pfam" id="PF00079">
    <property type="entry name" value="Serpin"/>
    <property type="match status" value="2"/>
</dbReference>
<feature type="domain" description="Serpin" evidence="2">
    <location>
        <begin position="10"/>
        <end position="390"/>
    </location>
</feature>
<evidence type="ECO:0000259" key="2">
    <source>
        <dbReference type="SMART" id="SM00093"/>
    </source>
</evidence>